<dbReference type="AlphaFoldDB" id="A0A367LDK0"/>
<sequence length="851" mass="95300">MDASLSFVQLPGGADYWKTPYPITSRPVSSQHRCDTCVITSVVESEIGLFTDALSGSWDIRMGFGTFAGLSRRQMTLGISTPYRCADFPLSSNNSCPANLHASMEECTERQIFRHPLHFFQFTWKADFFCDAGQPLNENILMTINWAVSLAIDLQIRRGTAAMPEGVHGLADPELRHIATSQRAASASSLSEAWEFVQAALDIQQEERTDREMREQAATTAVMRDLFRERFGCQPDQLLERYTNVVLRPSLAMIWCQYQDYSFQAGIMVLRFPPTRELYGADVVTGIQSMVALGLAISTAHGLGPWLIHLDNGRPLPRNSIHPGRKKKRNRQYRDHFAIGLYWSRLPGVGQTHGSSAPAACQHLTQHSKNGPCVPSISTHPASRLSELDCTVERAAYGFQQPIFRSNGVPIPRWTATSPTAATTLFETSLFDDGYIIRLCIFHIDPGSYCAYGLQLSPVQQPPTSQTTHNHKFELKEQFHNGGVEVWWQFSAYAAREMKTARTMKGPERMFTRLRIVDDSTTVGVKRFQTPSTTNSTPVTIPLVDGAIQSSHKRPGNTTPLTTTPSSSQRHDPATPARGRPRGDVTRATPCYQCPKILTGTKKSFDSPRIIGATVTVSGSGASSQNHPRFLTLSRLTKKSLKTLFPGLSLISRDSGGIIQREGMTEDLARTRTELGTVDLMDTEAVVRDGTSADKPKKRRLLARRFWSDMRTRAFTARIQTRRKSARLDAEGQMWKLLQQREVGSSEDETSGVSLLGSTASLHNKLLHSYLQRAVKGFRLQEKDGLANTARPFNKFICTSCTFFPELDSWFRRISDASNERKRKEWISPAWVHNTARPFDSDLYQIHLYLL</sequence>
<feature type="region of interest" description="Disordered" evidence="1">
    <location>
        <begin position="547"/>
        <end position="588"/>
    </location>
</feature>
<organism evidence="2 3">
    <name type="scientific">Ophiocordyceps polyrhachis-furcata BCC 54312</name>
    <dbReference type="NCBI Taxonomy" id="1330021"/>
    <lineage>
        <taxon>Eukaryota</taxon>
        <taxon>Fungi</taxon>
        <taxon>Dikarya</taxon>
        <taxon>Ascomycota</taxon>
        <taxon>Pezizomycotina</taxon>
        <taxon>Sordariomycetes</taxon>
        <taxon>Hypocreomycetidae</taxon>
        <taxon>Hypocreales</taxon>
        <taxon>Ophiocordycipitaceae</taxon>
        <taxon>Ophiocordyceps</taxon>
    </lineage>
</organism>
<dbReference type="EMBL" id="LKCN02000007">
    <property type="protein sequence ID" value="RCI12312.1"/>
    <property type="molecule type" value="Genomic_DNA"/>
</dbReference>
<protein>
    <submittedName>
        <fullName evidence="2">Uncharacterized protein</fullName>
    </submittedName>
</protein>
<comment type="caution">
    <text evidence="2">The sequence shown here is derived from an EMBL/GenBank/DDBJ whole genome shotgun (WGS) entry which is preliminary data.</text>
</comment>
<proteinExistence type="predicted"/>
<keyword evidence="3" id="KW-1185">Reference proteome</keyword>
<evidence type="ECO:0000313" key="2">
    <source>
        <dbReference type="EMBL" id="RCI12312.1"/>
    </source>
</evidence>
<accession>A0A367LDK0</accession>
<evidence type="ECO:0000313" key="3">
    <source>
        <dbReference type="Proteomes" id="UP000253664"/>
    </source>
</evidence>
<gene>
    <name evidence="2" type="ORF">L249_1311</name>
</gene>
<reference evidence="2 3" key="1">
    <citation type="journal article" date="2015" name="BMC Genomics">
        <title>Insights from the genome of Ophiocordyceps polyrhachis-furcata to pathogenicity and host specificity in insect fungi.</title>
        <authorList>
            <person name="Wichadakul D."/>
            <person name="Kobmoo N."/>
            <person name="Ingsriswang S."/>
            <person name="Tangphatsornruang S."/>
            <person name="Chantasingh D."/>
            <person name="Luangsa-ard J.J."/>
            <person name="Eurwilaichitr L."/>
        </authorList>
    </citation>
    <scope>NUCLEOTIDE SEQUENCE [LARGE SCALE GENOMIC DNA]</scope>
    <source>
        <strain evidence="2 3">BCC 54312</strain>
    </source>
</reference>
<name>A0A367LDK0_9HYPO</name>
<dbReference type="Proteomes" id="UP000253664">
    <property type="component" value="Unassembled WGS sequence"/>
</dbReference>
<feature type="compositionally biased region" description="Low complexity" evidence="1">
    <location>
        <begin position="558"/>
        <end position="568"/>
    </location>
</feature>
<evidence type="ECO:0000256" key="1">
    <source>
        <dbReference type="SAM" id="MobiDB-lite"/>
    </source>
</evidence>